<feature type="compositionally biased region" description="Basic residues" evidence="1">
    <location>
        <begin position="117"/>
        <end position="131"/>
    </location>
</feature>
<proteinExistence type="predicted"/>
<feature type="region of interest" description="Disordered" evidence="1">
    <location>
        <begin position="1"/>
        <end position="132"/>
    </location>
</feature>
<dbReference type="EMBL" id="QZAS01000011">
    <property type="protein sequence ID" value="THX12844.1"/>
    <property type="molecule type" value="Genomic_DNA"/>
</dbReference>
<keyword evidence="2" id="KW-0812">Transmembrane</keyword>
<reference evidence="3" key="1">
    <citation type="submission" date="2018-10" db="EMBL/GenBank/DDBJ databases">
        <title>Fifty Aureobasidium pullulans genomes reveal a recombining polyextremotolerant generalist.</title>
        <authorList>
            <person name="Gostincar C."/>
            <person name="Turk M."/>
            <person name="Zajc J."/>
            <person name="Gunde-Cimerman N."/>
        </authorList>
    </citation>
    <scope>NUCLEOTIDE SEQUENCE [LARGE SCALE GENOMIC DNA]</scope>
    <source>
        <strain evidence="3">EXF-10085</strain>
    </source>
</reference>
<evidence type="ECO:0000256" key="2">
    <source>
        <dbReference type="SAM" id="Phobius"/>
    </source>
</evidence>
<feature type="compositionally biased region" description="Basic and acidic residues" evidence="1">
    <location>
        <begin position="105"/>
        <end position="114"/>
    </location>
</feature>
<sequence length="812" mass="92732">MPRQHKSSHPEGDGYPRLQKRKDFPVKRKTKATTAEESLSNLVGRADMSHKSHKNCKNIVPKHRQFSSGGSSIGEDSESSDDLSSHEAEDLDEGSEIQKTPFTEPEEKSGREPKVSQNKKRRSPTSRRHMSSQRQPHVLWPFRYLIQMFTSGISTWLFILLVLSSLAFIVIAYPFLQLLWNIFAALVAFITWIPRTSLQASHSSRMTAKLCKFPIVPWVMDCNTSKTSKASVLLEVRVCDTTSDAMDALSNSPDEFFDVTRVLAKFRRDLARIADRLPLDAAHQVIDDITMLKVKLRRYDDDHDLLLRKIDMTSTALVDRYSSLSDPPWYSMLSDLYLQSFGIRTAQKRYQSDVAFALDDWSTDLGRLYDELELLIERFTKTFIHTQELVVTTSDSYQKTEEQKGYWMRVVNHPVTPHQLAHVDKLNSHLQLLEPLRKSWPLLNATRDNVLTAQASIDAARIKVNRYKPKMIDLINGRSALVGKQLQSLEATVQKSRMAKIHRDELRIGAYRETKMVEASIEDVSSAWPLAVERLESSSSLGLAGWTLTTVVLASLVLIAWTIPFLRSVWRFAVIPYSIWIRSADFTTAQSTQLHRSNLPSYSTLCGIPILSHIVDCNPNSEVHPTESLSSSIALLADDPGEWIRTCRLLETLSAQLSSYAETEDQIINLTLELEFHDVEIDLLLRRVARSSSSIVDVYEKLRGRKWYNSLPPIIHWLFGDRIGDDFRRDVKLALDAWTHSLTELNGSIQHMNEICNSTREHAEALKSKALVVVNNNKPKQVLWLWKTKFTTNEKHTRQIVNKHNEFLDALS</sequence>
<evidence type="ECO:0000256" key="1">
    <source>
        <dbReference type="SAM" id="MobiDB-lite"/>
    </source>
</evidence>
<name>A0A4S9D1U6_AURPU</name>
<feature type="transmembrane region" description="Helical" evidence="2">
    <location>
        <begin position="179"/>
        <end position="198"/>
    </location>
</feature>
<dbReference type="AlphaFoldDB" id="A0A4S9D1U6"/>
<gene>
    <name evidence="3" type="ORF">D6D13_04147</name>
</gene>
<feature type="transmembrane region" description="Helical" evidence="2">
    <location>
        <begin position="543"/>
        <end position="563"/>
    </location>
</feature>
<accession>A0A4S9D1U6</accession>
<feature type="transmembrane region" description="Helical" evidence="2">
    <location>
        <begin position="153"/>
        <end position="173"/>
    </location>
</feature>
<feature type="compositionally biased region" description="Polar residues" evidence="1">
    <location>
        <begin position="32"/>
        <end position="41"/>
    </location>
</feature>
<organism evidence="3">
    <name type="scientific">Aureobasidium pullulans</name>
    <name type="common">Black yeast</name>
    <name type="synonym">Pullularia pullulans</name>
    <dbReference type="NCBI Taxonomy" id="5580"/>
    <lineage>
        <taxon>Eukaryota</taxon>
        <taxon>Fungi</taxon>
        <taxon>Dikarya</taxon>
        <taxon>Ascomycota</taxon>
        <taxon>Pezizomycotina</taxon>
        <taxon>Dothideomycetes</taxon>
        <taxon>Dothideomycetidae</taxon>
        <taxon>Dothideales</taxon>
        <taxon>Saccotheciaceae</taxon>
        <taxon>Aureobasidium</taxon>
    </lineage>
</organism>
<protein>
    <submittedName>
        <fullName evidence="3">Uncharacterized protein</fullName>
    </submittedName>
</protein>
<comment type="caution">
    <text evidence="3">The sequence shown here is derived from an EMBL/GenBank/DDBJ whole genome shotgun (WGS) entry which is preliminary data.</text>
</comment>
<keyword evidence="2" id="KW-0472">Membrane</keyword>
<keyword evidence="2" id="KW-1133">Transmembrane helix</keyword>
<feature type="compositionally biased region" description="Basic residues" evidence="1">
    <location>
        <begin position="51"/>
        <end position="65"/>
    </location>
</feature>
<evidence type="ECO:0000313" key="3">
    <source>
        <dbReference type="EMBL" id="THX12844.1"/>
    </source>
</evidence>